<dbReference type="Proteomes" id="UP000587002">
    <property type="component" value="Unassembled WGS sequence"/>
</dbReference>
<keyword evidence="2" id="KW-1185">Reference proteome</keyword>
<dbReference type="AlphaFoldDB" id="A0A853AQP7"/>
<comment type="caution">
    <text evidence="1">The sequence shown here is derived from an EMBL/GenBank/DDBJ whole genome shotgun (WGS) entry which is preliminary data.</text>
</comment>
<evidence type="ECO:0000313" key="2">
    <source>
        <dbReference type="Proteomes" id="UP000587002"/>
    </source>
</evidence>
<organism evidence="1 2">
    <name type="scientific">Saccharopolyspora hordei</name>
    <dbReference type="NCBI Taxonomy" id="1838"/>
    <lineage>
        <taxon>Bacteria</taxon>
        <taxon>Bacillati</taxon>
        <taxon>Actinomycetota</taxon>
        <taxon>Actinomycetes</taxon>
        <taxon>Pseudonocardiales</taxon>
        <taxon>Pseudonocardiaceae</taxon>
        <taxon>Saccharopolyspora</taxon>
    </lineage>
</organism>
<evidence type="ECO:0000313" key="1">
    <source>
        <dbReference type="EMBL" id="NYI83037.1"/>
    </source>
</evidence>
<reference evidence="1 2" key="1">
    <citation type="submission" date="2020-07" db="EMBL/GenBank/DDBJ databases">
        <title>Sequencing the genomes of 1000 actinobacteria strains.</title>
        <authorList>
            <person name="Klenk H.-P."/>
        </authorList>
    </citation>
    <scope>NUCLEOTIDE SEQUENCE [LARGE SCALE GENOMIC DNA]</scope>
    <source>
        <strain evidence="1 2">DSM 44065</strain>
    </source>
</reference>
<name>A0A853AQP7_9PSEU</name>
<dbReference type="EMBL" id="JACCFJ010000001">
    <property type="protein sequence ID" value="NYI83037.1"/>
    <property type="molecule type" value="Genomic_DNA"/>
</dbReference>
<accession>A0A853AQP7</accession>
<proteinExistence type="predicted"/>
<protein>
    <submittedName>
        <fullName evidence="1">Uncharacterized protein</fullName>
    </submittedName>
</protein>
<gene>
    <name evidence="1" type="ORF">HNR68_001667</name>
</gene>
<sequence length="42" mass="4572">MSPRHVDPTSVCNGFPLRVCRVIGATPTPVRYAPVCSSTQDR</sequence>